<gene>
    <name evidence="1" type="ORF">CKN69_03120</name>
</gene>
<comment type="caution">
    <text evidence="1">The sequence shown here is derived from an EMBL/GenBank/DDBJ whole genome shotgun (WGS) entry which is preliminary data.</text>
</comment>
<sequence>MKKGFLIDLVDTIPNNPTDDFICRLIEKQCNRDNEKVVFIQREKPIRFCLNDQITYEATLTLTNRAGQLVFCKEI</sequence>
<organism evidence="1 2">
    <name type="scientific">Carnobacterium divergens</name>
    <name type="common">Lactobacillus divergens</name>
    <dbReference type="NCBI Taxonomy" id="2748"/>
    <lineage>
        <taxon>Bacteria</taxon>
        <taxon>Bacillati</taxon>
        <taxon>Bacillota</taxon>
        <taxon>Bacilli</taxon>
        <taxon>Lactobacillales</taxon>
        <taxon>Carnobacteriaceae</taxon>
        <taxon>Carnobacterium</taxon>
    </lineage>
</organism>
<dbReference type="AlphaFoldDB" id="A0A7Z8CZY3"/>
<reference evidence="1 2" key="1">
    <citation type="journal article" date="2018" name="Int. J. Food Microbiol.">
        <title>Growth of Carnobacterium spp. isolated from chilled vacuum-packaged meat under relevant acidic conditions.</title>
        <authorList>
            <person name="Zhang P."/>
            <person name="Badoni M."/>
            <person name="Ganzle M."/>
            <person name="Yang X."/>
        </authorList>
    </citation>
    <scope>NUCLEOTIDE SEQUENCE [LARGE SCALE GENOMIC DNA]</scope>
    <source>
        <strain evidence="1 2">B2</strain>
    </source>
</reference>
<accession>A0A7Z8CZY3</accession>
<proteinExistence type="predicted"/>
<name>A0A7Z8CZY3_CARDV</name>
<dbReference type="EMBL" id="NRPP01000007">
    <property type="protein sequence ID" value="TFJ28536.1"/>
    <property type="molecule type" value="Genomic_DNA"/>
</dbReference>
<dbReference type="Proteomes" id="UP000297938">
    <property type="component" value="Unassembled WGS sequence"/>
</dbReference>
<evidence type="ECO:0000313" key="2">
    <source>
        <dbReference type="Proteomes" id="UP000297938"/>
    </source>
</evidence>
<evidence type="ECO:0000313" key="1">
    <source>
        <dbReference type="EMBL" id="TFJ28536.1"/>
    </source>
</evidence>
<evidence type="ECO:0008006" key="3">
    <source>
        <dbReference type="Google" id="ProtNLM"/>
    </source>
</evidence>
<dbReference type="RefSeq" id="WP_135025703.1">
    <property type="nucleotide sequence ID" value="NZ_JBFUWK010000004.1"/>
</dbReference>
<protein>
    <recommendedName>
        <fullName evidence="3">DUF4318 domain-containing protein</fullName>
    </recommendedName>
</protein>